<dbReference type="AlphaFoldDB" id="A0A4V1IQD5"/>
<comment type="subcellular location">
    <subcellularLocation>
        <location evidence="6">Preautophagosomal structure membrane</location>
        <topology evidence="6">Peripheral membrane protein</topology>
    </subcellularLocation>
</comment>
<reference evidence="8" key="1">
    <citation type="journal article" date="2018" name="Nat. Microbiol.">
        <title>Leveraging single-cell genomics to expand the fungal tree of life.</title>
        <authorList>
            <person name="Ahrendt S.R."/>
            <person name="Quandt C.A."/>
            <person name="Ciobanu D."/>
            <person name="Clum A."/>
            <person name="Salamov A."/>
            <person name="Andreopoulos B."/>
            <person name="Cheng J.F."/>
            <person name="Woyke T."/>
            <person name="Pelin A."/>
            <person name="Henrissat B."/>
            <person name="Reynolds N.K."/>
            <person name="Benny G.L."/>
            <person name="Smith M.E."/>
            <person name="James T.Y."/>
            <person name="Grigoriev I.V."/>
        </authorList>
    </citation>
    <scope>NUCLEOTIDE SEQUENCE [LARGE SCALE GENOMIC DNA]</scope>
</reference>
<dbReference type="GO" id="GO:0015031">
    <property type="term" value="P:protein transport"/>
    <property type="evidence" value="ECO:0007669"/>
    <property type="project" value="UniProtKB-KW"/>
</dbReference>
<dbReference type="GO" id="GO:0019776">
    <property type="term" value="F:Atg8-family ligase activity"/>
    <property type="evidence" value="ECO:0007669"/>
    <property type="project" value="TreeGrafter"/>
</dbReference>
<evidence type="ECO:0000256" key="2">
    <source>
        <dbReference type="ARBA" id="ARBA00015875"/>
    </source>
</evidence>
<dbReference type="PANTHER" id="PTHR13385">
    <property type="entry name" value="AUTOPHAGY PROTEIN 12"/>
    <property type="match status" value="1"/>
</dbReference>
<dbReference type="InterPro" id="IPR007242">
    <property type="entry name" value="Atg12"/>
</dbReference>
<dbReference type="GO" id="GO:0000421">
    <property type="term" value="C:autophagosome membrane"/>
    <property type="evidence" value="ECO:0007669"/>
    <property type="project" value="TreeGrafter"/>
</dbReference>
<evidence type="ECO:0000256" key="1">
    <source>
        <dbReference type="ARBA" id="ARBA00007778"/>
    </source>
</evidence>
<evidence type="ECO:0000313" key="8">
    <source>
        <dbReference type="Proteomes" id="UP000269721"/>
    </source>
</evidence>
<keyword evidence="6" id="KW-0813">Transport</keyword>
<dbReference type="GO" id="GO:0097352">
    <property type="term" value="P:autophagosome maturation"/>
    <property type="evidence" value="ECO:0007669"/>
    <property type="project" value="TreeGrafter"/>
</dbReference>
<dbReference type="InterPro" id="IPR029071">
    <property type="entry name" value="Ubiquitin-like_domsf"/>
</dbReference>
<dbReference type="EMBL" id="KZ998411">
    <property type="protein sequence ID" value="RKO86177.1"/>
    <property type="molecule type" value="Genomic_DNA"/>
</dbReference>
<evidence type="ECO:0000256" key="6">
    <source>
        <dbReference type="RuleBase" id="RU361201"/>
    </source>
</evidence>
<dbReference type="PANTHER" id="PTHR13385:SF0">
    <property type="entry name" value="UBIQUITIN-LIKE PROTEIN ATG12"/>
    <property type="match status" value="1"/>
</dbReference>
<name>A0A4V1IQD5_9FUNG</name>
<accession>A0A4V1IQD5</accession>
<comment type="subunit">
    <text evidence="6">Forms a conjugate with ATG5.</text>
</comment>
<gene>
    <name evidence="7" type="ORF">BDK51DRAFT_12321</name>
</gene>
<keyword evidence="3 6" id="KW-1017">Isopeptide bond</keyword>
<organism evidence="7 8">
    <name type="scientific">Blyttiomyces helicus</name>
    <dbReference type="NCBI Taxonomy" id="388810"/>
    <lineage>
        <taxon>Eukaryota</taxon>
        <taxon>Fungi</taxon>
        <taxon>Fungi incertae sedis</taxon>
        <taxon>Chytridiomycota</taxon>
        <taxon>Chytridiomycota incertae sedis</taxon>
        <taxon>Chytridiomycetes</taxon>
        <taxon>Chytridiomycetes incertae sedis</taxon>
        <taxon>Blyttiomyces</taxon>
    </lineage>
</organism>
<protein>
    <recommendedName>
        <fullName evidence="2 6">Ubiquitin-like protein ATG12</fullName>
    </recommendedName>
</protein>
<dbReference type="GO" id="GO:0034727">
    <property type="term" value="P:piecemeal microautophagy of the nucleus"/>
    <property type="evidence" value="ECO:0007669"/>
    <property type="project" value="TreeGrafter"/>
</dbReference>
<proteinExistence type="inferred from homology"/>
<dbReference type="OrthoDB" id="10003551at2759"/>
<dbReference type="SUPFAM" id="SSF54236">
    <property type="entry name" value="Ubiquitin-like"/>
    <property type="match status" value="1"/>
</dbReference>
<keyword evidence="8" id="KW-1185">Reference proteome</keyword>
<sequence length="50" mass="5707">PLAASTVLVRFRSTGNAPILKQTVYKITASHKFLVVINFLRKELKYKESE</sequence>
<keyword evidence="6" id="KW-0472">Membrane</keyword>
<comment type="similarity">
    <text evidence="1 6">Belongs to the ATG12 family.</text>
</comment>
<dbReference type="Proteomes" id="UP000269721">
    <property type="component" value="Unassembled WGS sequence"/>
</dbReference>
<keyword evidence="5 6" id="KW-0072">Autophagy</keyword>
<dbReference type="GO" id="GO:0000422">
    <property type="term" value="P:autophagy of mitochondrion"/>
    <property type="evidence" value="ECO:0007669"/>
    <property type="project" value="TreeGrafter"/>
</dbReference>
<dbReference type="GO" id="GO:0034045">
    <property type="term" value="C:phagophore assembly site membrane"/>
    <property type="evidence" value="ECO:0007669"/>
    <property type="project" value="UniProtKB-SubCell"/>
</dbReference>
<dbReference type="GO" id="GO:0034274">
    <property type="term" value="C:Atg12-Atg5-Atg16 complex"/>
    <property type="evidence" value="ECO:0007669"/>
    <property type="project" value="TreeGrafter"/>
</dbReference>
<keyword evidence="4 6" id="KW-0833">Ubl conjugation pathway</keyword>
<evidence type="ECO:0000313" key="7">
    <source>
        <dbReference type="EMBL" id="RKO86177.1"/>
    </source>
</evidence>
<evidence type="ECO:0000256" key="4">
    <source>
        <dbReference type="ARBA" id="ARBA00022786"/>
    </source>
</evidence>
<feature type="non-terminal residue" evidence="7">
    <location>
        <position position="50"/>
    </location>
</feature>
<dbReference type="GO" id="GO:0000045">
    <property type="term" value="P:autophagosome assembly"/>
    <property type="evidence" value="ECO:0007669"/>
    <property type="project" value="InterPro"/>
</dbReference>
<comment type="function">
    <text evidence="6">Ubiquitin-like protein involved in cytoplasm to vacuole transport (Cvt), autophagy vesicles formation, mitophagy, and nucleophagy.</text>
</comment>
<dbReference type="Pfam" id="PF04110">
    <property type="entry name" value="APG12"/>
    <property type="match status" value="1"/>
</dbReference>
<keyword evidence="6" id="KW-0653">Protein transport</keyword>
<feature type="non-terminal residue" evidence="7">
    <location>
        <position position="1"/>
    </location>
</feature>
<evidence type="ECO:0000256" key="3">
    <source>
        <dbReference type="ARBA" id="ARBA00022499"/>
    </source>
</evidence>
<dbReference type="Gene3D" id="3.10.20.90">
    <property type="entry name" value="Phosphatidylinositol 3-kinase Catalytic Subunit, Chain A, domain 1"/>
    <property type="match status" value="1"/>
</dbReference>
<dbReference type="GO" id="GO:0061723">
    <property type="term" value="P:glycophagy"/>
    <property type="evidence" value="ECO:0007669"/>
    <property type="project" value="TreeGrafter"/>
</dbReference>
<evidence type="ECO:0000256" key="5">
    <source>
        <dbReference type="ARBA" id="ARBA00023006"/>
    </source>
</evidence>